<accession>A0ABU4HI55</accession>
<evidence type="ECO:0008006" key="3">
    <source>
        <dbReference type="Google" id="ProtNLM"/>
    </source>
</evidence>
<gene>
    <name evidence="1" type="ORF">R7226_01500</name>
</gene>
<reference evidence="1 2" key="2">
    <citation type="submission" date="2023-10" db="EMBL/GenBank/DDBJ databases">
        <authorList>
            <person name="Han X.F."/>
        </authorList>
    </citation>
    <scope>NUCLEOTIDE SEQUENCE [LARGE SCALE GENOMIC DNA]</scope>
    <source>
        <strain evidence="1 2">KCTC 39840</strain>
    </source>
</reference>
<protein>
    <recommendedName>
        <fullName evidence="3">Antitoxin VbhA domain-containing protein</fullName>
    </recommendedName>
</protein>
<dbReference type="EMBL" id="JAWSTH010000002">
    <property type="protein sequence ID" value="MDW5592993.1"/>
    <property type="molecule type" value="Genomic_DNA"/>
</dbReference>
<organism evidence="1 2">
    <name type="scientific">Conexibacter stalactiti</name>
    <dbReference type="NCBI Taxonomy" id="1940611"/>
    <lineage>
        <taxon>Bacteria</taxon>
        <taxon>Bacillati</taxon>
        <taxon>Actinomycetota</taxon>
        <taxon>Thermoleophilia</taxon>
        <taxon>Solirubrobacterales</taxon>
        <taxon>Conexibacteraceae</taxon>
        <taxon>Conexibacter</taxon>
    </lineage>
</organism>
<proteinExistence type="predicted"/>
<evidence type="ECO:0000313" key="1">
    <source>
        <dbReference type="EMBL" id="MDW5592993.1"/>
    </source>
</evidence>
<comment type="caution">
    <text evidence="1">The sequence shown here is derived from an EMBL/GenBank/DDBJ whole genome shotgun (WGS) entry which is preliminary data.</text>
</comment>
<reference evidence="2" key="1">
    <citation type="submission" date="2023-07" db="EMBL/GenBank/DDBJ databases">
        <title>Conexibacter stalactiti sp. nov., isolated from stalactites in a lava cave and emended description of the genus Conexibacter.</title>
        <authorList>
            <person name="Lee S.D."/>
        </authorList>
    </citation>
    <scope>NUCLEOTIDE SEQUENCE [LARGE SCALE GENOMIC DNA]</scope>
    <source>
        <strain evidence="2">KCTC 39840</strain>
    </source>
</reference>
<keyword evidence="2" id="KW-1185">Reference proteome</keyword>
<dbReference type="Proteomes" id="UP001284601">
    <property type="component" value="Unassembled WGS sequence"/>
</dbReference>
<evidence type="ECO:0000313" key="2">
    <source>
        <dbReference type="Proteomes" id="UP001284601"/>
    </source>
</evidence>
<sequence length="81" mass="9249">MFVPTVSDALLSEHERAAVRADRLNQLVGARRAEAQRRFDQRLAQGFTRAEALAFVARDLRAGRRAIVMRDVARMEVRELL</sequence>
<name>A0ABU4HI55_9ACTN</name>
<dbReference type="RefSeq" id="WP_318595254.1">
    <property type="nucleotide sequence ID" value="NZ_JAWSTH010000002.1"/>
</dbReference>